<dbReference type="GO" id="GO:0008270">
    <property type="term" value="F:zinc ion binding"/>
    <property type="evidence" value="ECO:0007669"/>
    <property type="project" value="InterPro"/>
</dbReference>
<dbReference type="InterPro" id="IPR011257">
    <property type="entry name" value="DNA_glycosylase"/>
</dbReference>
<dbReference type="Pfam" id="PF00730">
    <property type="entry name" value="HhH-GPD"/>
    <property type="match status" value="1"/>
</dbReference>
<evidence type="ECO:0000313" key="15">
    <source>
        <dbReference type="EMBL" id="ALV06817.1"/>
    </source>
</evidence>
<proteinExistence type="predicted"/>
<dbReference type="STRING" id="76731.RD2015_2346"/>
<dbReference type="GO" id="GO:0006307">
    <property type="term" value="P:DNA alkylation repair"/>
    <property type="evidence" value="ECO:0007669"/>
    <property type="project" value="TreeGrafter"/>
</dbReference>
<dbReference type="KEGG" id="rdp:RD2015_2346"/>
<dbReference type="SUPFAM" id="SSF55945">
    <property type="entry name" value="TATA-box binding protein-like"/>
    <property type="match status" value="1"/>
</dbReference>
<keyword evidence="8" id="KW-0862">Zinc</keyword>
<dbReference type="Proteomes" id="UP000060699">
    <property type="component" value="Chromosome"/>
</dbReference>
<dbReference type="SMART" id="SM00478">
    <property type="entry name" value="ENDO3c"/>
    <property type="match status" value="1"/>
</dbReference>
<dbReference type="PROSITE" id="PS01124">
    <property type="entry name" value="HTH_ARAC_FAMILY_2"/>
    <property type="match status" value="1"/>
</dbReference>
<evidence type="ECO:0000256" key="9">
    <source>
        <dbReference type="ARBA" id="ARBA00023015"/>
    </source>
</evidence>
<evidence type="ECO:0000256" key="12">
    <source>
        <dbReference type="ARBA" id="ARBA00023163"/>
    </source>
</evidence>
<dbReference type="PANTHER" id="PTHR43003">
    <property type="entry name" value="DNA-3-METHYLADENINE GLYCOSYLASE"/>
    <property type="match status" value="1"/>
</dbReference>
<dbReference type="InterPro" id="IPR004026">
    <property type="entry name" value="Ada_DNA_repair_Zn-bd"/>
</dbReference>
<dbReference type="CDD" id="cd00056">
    <property type="entry name" value="ENDO3c"/>
    <property type="match status" value="1"/>
</dbReference>
<dbReference type="EC" id="3.2.2.21" evidence="3"/>
<keyword evidence="6" id="KW-0479">Metal-binding</keyword>
<keyword evidence="4" id="KW-0489">Methyltransferase</keyword>
<dbReference type="InterPro" id="IPR051912">
    <property type="entry name" value="Alkylbase_DNA_Glycosylase/TA"/>
</dbReference>
<dbReference type="GO" id="GO:0032993">
    <property type="term" value="C:protein-DNA complex"/>
    <property type="evidence" value="ECO:0007669"/>
    <property type="project" value="TreeGrafter"/>
</dbReference>
<dbReference type="PANTHER" id="PTHR43003:SF13">
    <property type="entry name" value="DNA-3-METHYLADENINE GLYCOSYLASE 2"/>
    <property type="match status" value="1"/>
</dbReference>
<evidence type="ECO:0000313" key="16">
    <source>
        <dbReference type="Proteomes" id="UP000060699"/>
    </source>
</evidence>
<evidence type="ECO:0000256" key="5">
    <source>
        <dbReference type="ARBA" id="ARBA00022679"/>
    </source>
</evidence>
<dbReference type="Gene3D" id="1.10.1670.10">
    <property type="entry name" value="Helix-hairpin-Helix base-excision DNA repair enzymes (C-terminal)"/>
    <property type="match status" value="1"/>
</dbReference>
<dbReference type="GO" id="GO:0006285">
    <property type="term" value="P:base-excision repair, AP site formation"/>
    <property type="evidence" value="ECO:0007669"/>
    <property type="project" value="TreeGrafter"/>
</dbReference>
<dbReference type="Pfam" id="PF12833">
    <property type="entry name" value="HTH_18"/>
    <property type="match status" value="1"/>
</dbReference>
<keyword evidence="7" id="KW-0227">DNA damage</keyword>
<dbReference type="SUPFAM" id="SSF48150">
    <property type="entry name" value="DNA-glycosylase"/>
    <property type="match status" value="1"/>
</dbReference>
<dbReference type="InterPro" id="IPR018060">
    <property type="entry name" value="HTH_AraC"/>
</dbReference>
<dbReference type="GO" id="GO:0003700">
    <property type="term" value="F:DNA-binding transcription factor activity"/>
    <property type="evidence" value="ECO:0007669"/>
    <property type="project" value="InterPro"/>
</dbReference>
<dbReference type="PATRIC" id="fig|76731.3.peg.2402"/>
<dbReference type="Gene3D" id="1.10.340.30">
    <property type="entry name" value="Hypothetical protein, domain 2"/>
    <property type="match status" value="1"/>
</dbReference>
<evidence type="ECO:0000256" key="4">
    <source>
        <dbReference type="ARBA" id="ARBA00022603"/>
    </source>
</evidence>
<dbReference type="PROSITE" id="PS00041">
    <property type="entry name" value="HTH_ARAC_FAMILY_1"/>
    <property type="match status" value="1"/>
</dbReference>
<dbReference type="InterPro" id="IPR023170">
    <property type="entry name" value="HhH_base_excis_C"/>
</dbReference>
<dbReference type="InterPro" id="IPR003265">
    <property type="entry name" value="HhH-GPD_domain"/>
</dbReference>
<feature type="region of interest" description="Disordered" evidence="14">
    <location>
        <begin position="520"/>
        <end position="613"/>
    </location>
</feature>
<dbReference type="GO" id="GO:0043565">
    <property type="term" value="F:sequence-specific DNA binding"/>
    <property type="evidence" value="ECO:0007669"/>
    <property type="project" value="InterPro"/>
</dbReference>
<evidence type="ECO:0000256" key="2">
    <source>
        <dbReference type="ARBA" id="ARBA00001947"/>
    </source>
</evidence>
<keyword evidence="9" id="KW-0805">Transcription regulation</keyword>
<dbReference type="SMART" id="SM00342">
    <property type="entry name" value="HTH_ARAC"/>
    <property type="match status" value="1"/>
</dbReference>
<name>A0A0U2U3L3_9BURK</name>
<dbReference type="InterPro" id="IPR037046">
    <property type="entry name" value="AlkA_N_sf"/>
</dbReference>
<dbReference type="GO" id="GO:0032259">
    <property type="term" value="P:methylation"/>
    <property type="evidence" value="ECO:0007669"/>
    <property type="project" value="UniProtKB-KW"/>
</dbReference>
<keyword evidence="13" id="KW-0234">DNA repair</keyword>
<evidence type="ECO:0000256" key="11">
    <source>
        <dbReference type="ARBA" id="ARBA00023159"/>
    </source>
</evidence>
<evidence type="ECO:0000256" key="8">
    <source>
        <dbReference type="ARBA" id="ARBA00022833"/>
    </source>
</evidence>
<dbReference type="Pfam" id="PF02805">
    <property type="entry name" value="Ada_Zn_binding"/>
    <property type="match status" value="1"/>
</dbReference>
<gene>
    <name evidence="15" type="ORF">RD2015_2346</name>
</gene>
<dbReference type="AlphaFoldDB" id="A0A0U2U3L3"/>
<organism evidence="15 16">
    <name type="scientific">Roseateles depolymerans</name>
    <dbReference type="NCBI Taxonomy" id="76731"/>
    <lineage>
        <taxon>Bacteria</taxon>
        <taxon>Pseudomonadati</taxon>
        <taxon>Pseudomonadota</taxon>
        <taxon>Betaproteobacteria</taxon>
        <taxon>Burkholderiales</taxon>
        <taxon>Sphaerotilaceae</taxon>
        <taxon>Roseateles</taxon>
    </lineage>
</organism>
<dbReference type="SUPFAM" id="SSF46689">
    <property type="entry name" value="Homeodomain-like"/>
    <property type="match status" value="2"/>
</dbReference>
<dbReference type="InterPro" id="IPR035451">
    <property type="entry name" value="Ada-like_dom_sf"/>
</dbReference>
<keyword evidence="11" id="KW-0010">Activator</keyword>
<protein>
    <recommendedName>
        <fullName evidence="3">DNA-3-methyladenine glycosylase II</fullName>
        <ecNumber evidence="3">3.2.2.21</ecNumber>
    </recommendedName>
</protein>
<dbReference type="SMART" id="SM01009">
    <property type="entry name" value="AlkA_N"/>
    <property type="match status" value="1"/>
</dbReference>
<comment type="catalytic activity">
    <reaction evidence="1">
        <text>Hydrolysis of alkylated DNA, releasing 3-methyladenine, 3-methylguanine, 7-methylguanine and 7-methyladenine.</text>
        <dbReference type="EC" id="3.2.2.21"/>
    </reaction>
</comment>
<dbReference type="SUPFAM" id="SSF57884">
    <property type="entry name" value="Ada DNA repair protein, N-terminal domain (N-Ada 10)"/>
    <property type="match status" value="1"/>
</dbReference>
<sequence>MSENGQRLSPALPMMPSMVSPLTPHHCYPALLARDARFDGQWFVAVKTTGIYCRPICRVRAPKLENCLFFPTASQAEAARFRPCLKCRPELAPAARPWSAMDASEVLAREAARWLDECAPDQASLPALATHLGVSERHVRRIFTAVHGVAPLQYLQTRRLLLAKQLLTDTRLPVAQVALAAGFSSLRRFNAAFSEHYRLSPTALRDGGARRRPASEDDALELRLDLRPPLLTTALLQFLAARAVPGVEQVDLAGLRVLRSVRLSLADPPDVLGWVTVALPPDGAERPQVRVRLSASLWPHVAALMPKLRRWLDLDADPHAIAAALGDELGPSALGLRLPGTLDRFELAVRAVLGQQVTVAAARTLATRLVAAFGEPLPAALDAPAPVTHAFPAAARLASATVDEVAALGMPGRRAQALIHLAAEWPRLAFAQGRGTVEDAMAELAALPGLGPWTAHYMLMRGWSWPDAFLPGDVVLRQRLESRAGDSMRPAALVAAAQRYAPYRSYAVLQLWREASALGKAGTSTSTSTSTSASAGTSTGSIGSNSSTGTTSSSISTGSTASKSSTGTPGSTSSTSSNSSNRSTGTISTTGRTSASNRKRIRRSASLAEGPLS</sequence>
<dbReference type="Gene3D" id="3.40.10.10">
    <property type="entry name" value="DNA Methylphosphotriester Repair Domain"/>
    <property type="match status" value="1"/>
</dbReference>
<dbReference type="InterPro" id="IPR009057">
    <property type="entry name" value="Homeodomain-like_sf"/>
</dbReference>
<reference evidence="15 16" key="1">
    <citation type="submission" date="2015-12" db="EMBL/GenBank/DDBJ databases">
        <title>Complete genome of Roseateles depolymerans KCTC 42856.</title>
        <authorList>
            <person name="Kim K.M."/>
        </authorList>
    </citation>
    <scope>NUCLEOTIDE SEQUENCE [LARGE SCALE GENOMIC DNA]</scope>
    <source>
        <strain evidence="15 16">KCTC 42856</strain>
    </source>
</reference>
<keyword evidence="10" id="KW-0238">DNA-binding</keyword>
<keyword evidence="5" id="KW-0808">Transferase</keyword>
<evidence type="ECO:0000256" key="13">
    <source>
        <dbReference type="ARBA" id="ARBA00023204"/>
    </source>
</evidence>
<keyword evidence="16" id="KW-1185">Reference proteome</keyword>
<dbReference type="Gene3D" id="1.10.10.60">
    <property type="entry name" value="Homeodomain-like"/>
    <property type="match status" value="2"/>
</dbReference>
<dbReference type="EMBL" id="CP013729">
    <property type="protein sequence ID" value="ALV06817.1"/>
    <property type="molecule type" value="Genomic_DNA"/>
</dbReference>
<dbReference type="Pfam" id="PF06029">
    <property type="entry name" value="AlkA_N"/>
    <property type="match status" value="1"/>
</dbReference>
<comment type="cofactor">
    <cofactor evidence="2">
        <name>Zn(2+)</name>
        <dbReference type="ChEBI" id="CHEBI:29105"/>
    </cofactor>
</comment>
<dbReference type="GO" id="GO:0008168">
    <property type="term" value="F:methyltransferase activity"/>
    <property type="evidence" value="ECO:0007669"/>
    <property type="project" value="UniProtKB-KW"/>
</dbReference>
<dbReference type="GO" id="GO:0005737">
    <property type="term" value="C:cytoplasm"/>
    <property type="evidence" value="ECO:0007669"/>
    <property type="project" value="TreeGrafter"/>
</dbReference>
<evidence type="ECO:0000256" key="1">
    <source>
        <dbReference type="ARBA" id="ARBA00000086"/>
    </source>
</evidence>
<keyword evidence="12" id="KW-0804">Transcription</keyword>
<dbReference type="GO" id="GO:0032131">
    <property type="term" value="F:alkylated DNA binding"/>
    <property type="evidence" value="ECO:0007669"/>
    <property type="project" value="TreeGrafter"/>
</dbReference>
<accession>A0A0U2U3L3</accession>
<dbReference type="InterPro" id="IPR018062">
    <property type="entry name" value="HTH_AraC-typ_CS"/>
</dbReference>
<evidence type="ECO:0000256" key="10">
    <source>
        <dbReference type="ARBA" id="ARBA00023125"/>
    </source>
</evidence>
<dbReference type="GO" id="GO:0043916">
    <property type="term" value="F:DNA-7-methylguanine glycosylase activity"/>
    <property type="evidence" value="ECO:0007669"/>
    <property type="project" value="TreeGrafter"/>
</dbReference>
<evidence type="ECO:0000256" key="14">
    <source>
        <dbReference type="SAM" id="MobiDB-lite"/>
    </source>
</evidence>
<evidence type="ECO:0000256" key="6">
    <source>
        <dbReference type="ARBA" id="ARBA00022723"/>
    </source>
</evidence>
<dbReference type="Gene3D" id="3.30.310.20">
    <property type="entry name" value="DNA-3-methyladenine glycosylase AlkA, N-terminal domain"/>
    <property type="match status" value="1"/>
</dbReference>
<evidence type="ECO:0000256" key="7">
    <source>
        <dbReference type="ARBA" id="ARBA00022763"/>
    </source>
</evidence>
<dbReference type="GO" id="GO:0008725">
    <property type="term" value="F:DNA-3-methyladenine glycosylase activity"/>
    <property type="evidence" value="ECO:0007669"/>
    <property type="project" value="TreeGrafter"/>
</dbReference>
<feature type="compositionally biased region" description="Low complexity" evidence="14">
    <location>
        <begin position="520"/>
        <end position="596"/>
    </location>
</feature>
<evidence type="ECO:0000256" key="3">
    <source>
        <dbReference type="ARBA" id="ARBA00012000"/>
    </source>
</evidence>
<dbReference type="InterPro" id="IPR010316">
    <property type="entry name" value="AlkA_N"/>
</dbReference>